<comment type="caution">
    <text evidence="10">The sequence shown here is derived from an EMBL/GenBank/DDBJ whole genome shotgun (WGS) entry which is preliminary data.</text>
</comment>
<dbReference type="SUPFAM" id="SSF52540">
    <property type="entry name" value="P-loop containing nucleoside triphosphate hydrolases"/>
    <property type="match status" value="1"/>
</dbReference>
<feature type="domain" description="ABC transmembrane type-1" evidence="9">
    <location>
        <begin position="25"/>
        <end position="307"/>
    </location>
</feature>
<evidence type="ECO:0000256" key="1">
    <source>
        <dbReference type="ARBA" id="ARBA00004651"/>
    </source>
</evidence>
<keyword evidence="5 7" id="KW-1133">Transmembrane helix</keyword>
<evidence type="ECO:0000313" key="11">
    <source>
        <dbReference type="Proteomes" id="UP001276854"/>
    </source>
</evidence>
<evidence type="ECO:0000256" key="5">
    <source>
        <dbReference type="ARBA" id="ARBA00022989"/>
    </source>
</evidence>
<evidence type="ECO:0000313" key="10">
    <source>
        <dbReference type="EMBL" id="MDW2800850.1"/>
    </source>
</evidence>
<dbReference type="GO" id="GO:0005524">
    <property type="term" value="F:ATP binding"/>
    <property type="evidence" value="ECO:0007669"/>
    <property type="project" value="UniProtKB-KW"/>
</dbReference>
<dbReference type="PROSITE" id="PS50893">
    <property type="entry name" value="ABC_TRANSPORTER_2"/>
    <property type="match status" value="1"/>
</dbReference>
<accession>A0ABU4GV07</accession>
<dbReference type="EMBL" id="JAWONS010000329">
    <property type="protein sequence ID" value="MDW2800850.1"/>
    <property type="molecule type" value="Genomic_DNA"/>
</dbReference>
<dbReference type="SMART" id="SM00382">
    <property type="entry name" value="AAA"/>
    <property type="match status" value="1"/>
</dbReference>
<dbReference type="Pfam" id="PF00664">
    <property type="entry name" value="ABC_membrane"/>
    <property type="match status" value="1"/>
</dbReference>
<evidence type="ECO:0000256" key="2">
    <source>
        <dbReference type="ARBA" id="ARBA00022692"/>
    </source>
</evidence>
<dbReference type="InterPro" id="IPR003439">
    <property type="entry name" value="ABC_transporter-like_ATP-bd"/>
</dbReference>
<dbReference type="InterPro" id="IPR003593">
    <property type="entry name" value="AAA+_ATPase"/>
</dbReference>
<dbReference type="InterPro" id="IPR017871">
    <property type="entry name" value="ABC_transporter-like_CS"/>
</dbReference>
<evidence type="ECO:0000256" key="7">
    <source>
        <dbReference type="SAM" id="Phobius"/>
    </source>
</evidence>
<dbReference type="SUPFAM" id="SSF90123">
    <property type="entry name" value="ABC transporter transmembrane region"/>
    <property type="match status" value="1"/>
</dbReference>
<dbReference type="RefSeq" id="WP_318067012.1">
    <property type="nucleotide sequence ID" value="NZ_JAWONS010000329.1"/>
</dbReference>
<feature type="transmembrane region" description="Helical" evidence="7">
    <location>
        <begin position="62"/>
        <end position="81"/>
    </location>
</feature>
<organism evidence="10 11">
    <name type="scientific">Clostridium boliviensis</name>
    <dbReference type="NCBI Taxonomy" id="318465"/>
    <lineage>
        <taxon>Bacteria</taxon>
        <taxon>Bacillati</taxon>
        <taxon>Bacillota</taxon>
        <taxon>Clostridia</taxon>
        <taxon>Eubacteriales</taxon>
        <taxon>Clostridiaceae</taxon>
        <taxon>Clostridium</taxon>
    </lineage>
</organism>
<keyword evidence="2 7" id="KW-0812">Transmembrane</keyword>
<dbReference type="InterPro" id="IPR011527">
    <property type="entry name" value="ABC1_TM_dom"/>
</dbReference>
<dbReference type="PANTHER" id="PTHR43394">
    <property type="entry name" value="ATP-DEPENDENT PERMEASE MDL1, MITOCHONDRIAL"/>
    <property type="match status" value="1"/>
</dbReference>
<dbReference type="PROSITE" id="PS50929">
    <property type="entry name" value="ABC_TM1F"/>
    <property type="match status" value="1"/>
</dbReference>
<dbReference type="Gene3D" id="1.20.1560.10">
    <property type="entry name" value="ABC transporter type 1, transmembrane domain"/>
    <property type="match status" value="1"/>
</dbReference>
<sequence length="590" mass="64975">MKPKKENAIRILFQFVGEEKGKMTLSVIFAILGELFGMLPFLTAAMLANEVYAKTASLSKAVFWSGLAILGVVFRTVLCAASSKRSHRIAFTILKNIRRTIADKMKRVPMGVMLETPSGAFKTLMVDNVGKLEDSVAHMIPEAPSQIAAPFCCILLIFILDWRMGLVSLVTIPLGIPFIMGMMRGYSEKMELYLRSGKEMNASLVEYVGGIQVIKAFGRSGESYGKFSDSVHFFHDSTIAWWKQCWFWMAAVKAIIPSTMLGTLPAGAWLYMNGEISLPVYISCIIIPLGFIAPLMKLAFGSEQLTTIMANLQPIREFLAIKEQSRPSEKAALKDTSYSFENVSFSYNDSKKVLHNISFSTASGTMTAIVGPSGSGKSTIAKLMAGFWDADSGVLKYGSEDIKNIPFEQLMGEISYVAQDNFLFDMSIRENIRMGNPMANNEEIEQAAKAANCHEFILKLEHGYDTLAGDAGDRLSGGERQRITIARAMLKKSNVVILDEATAYADPESEALIQEAVGRLVSGKTLIVVAHRLSTIQYADQILVIDHGEIMARGTQKELLDTCTLYKTMWEQNIGSVDYTDKGGDAACLL</sequence>
<evidence type="ECO:0000256" key="3">
    <source>
        <dbReference type="ARBA" id="ARBA00022741"/>
    </source>
</evidence>
<evidence type="ECO:0000259" key="8">
    <source>
        <dbReference type="PROSITE" id="PS50893"/>
    </source>
</evidence>
<name>A0ABU4GV07_9CLOT</name>
<evidence type="ECO:0000256" key="4">
    <source>
        <dbReference type="ARBA" id="ARBA00022840"/>
    </source>
</evidence>
<dbReference type="InterPro" id="IPR039421">
    <property type="entry name" value="Type_1_exporter"/>
</dbReference>
<feature type="transmembrane region" description="Helical" evidence="7">
    <location>
        <begin position="166"/>
        <end position="186"/>
    </location>
</feature>
<dbReference type="PROSITE" id="PS00211">
    <property type="entry name" value="ABC_TRANSPORTER_1"/>
    <property type="match status" value="1"/>
</dbReference>
<dbReference type="Gene3D" id="3.40.50.300">
    <property type="entry name" value="P-loop containing nucleotide triphosphate hydrolases"/>
    <property type="match status" value="1"/>
</dbReference>
<dbReference type="InterPro" id="IPR027417">
    <property type="entry name" value="P-loop_NTPase"/>
</dbReference>
<evidence type="ECO:0000256" key="6">
    <source>
        <dbReference type="ARBA" id="ARBA00023136"/>
    </source>
</evidence>
<comment type="subcellular location">
    <subcellularLocation>
        <location evidence="1">Cell membrane</location>
        <topology evidence="1">Multi-pass membrane protein</topology>
    </subcellularLocation>
</comment>
<feature type="domain" description="ABC transporter" evidence="8">
    <location>
        <begin position="338"/>
        <end position="572"/>
    </location>
</feature>
<feature type="transmembrane region" description="Helical" evidence="7">
    <location>
        <begin position="246"/>
        <end position="272"/>
    </location>
</feature>
<protein>
    <submittedName>
        <fullName evidence="10">ABC transporter ATP-binding protein</fullName>
    </submittedName>
</protein>
<feature type="transmembrane region" description="Helical" evidence="7">
    <location>
        <begin position="278"/>
        <end position="300"/>
    </location>
</feature>
<dbReference type="PANTHER" id="PTHR43394:SF1">
    <property type="entry name" value="ATP-BINDING CASSETTE SUB-FAMILY B MEMBER 10, MITOCHONDRIAL"/>
    <property type="match status" value="1"/>
</dbReference>
<keyword evidence="11" id="KW-1185">Reference proteome</keyword>
<dbReference type="InterPro" id="IPR036640">
    <property type="entry name" value="ABC1_TM_sf"/>
</dbReference>
<keyword evidence="3" id="KW-0547">Nucleotide-binding</keyword>
<keyword evidence="6 7" id="KW-0472">Membrane</keyword>
<proteinExistence type="predicted"/>
<feature type="transmembrane region" description="Helical" evidence="7">
    <location>
        <begin position="21"/>
        <end position="42"/>
    </location>
</feature>
<reference evidence="10 11" key="1">
    <citation type="submission" date="2023-10" db="EMBL/GenBank/DDBJ databases">
        <title>A novel Glycoside Hydrolase 43-Like Enzyme from Clostrdium boliviensis is an Endo-xylanase, and a Candidate for Xylooligosaccharides Production from Different Xylan Substrates.</title>
        <authorList>
            <person name="Alvarez M.T."/>
            <person name="Rocabado-Villegas L.R."/>
            <person name="Salas-Veizaga D.M."/>
            <person name="Linares-Pasten J.A."/>
            <person name="Gudmundsdottir E.E."/>
            <person name="Hreggvidsson G.O."/>
            <person name="Adlercreutz P."/>
            <person name="Nordberg Karlsson E."/>
        </authorList>
    </citation>
    <scope>NUCLEOTIDE SEQUENCE [LARGE SCALE GENOMIC DNA]</scope>
    <source>
        <strain evidence="10 11">E-1</strain>
    </source>
</reference>
<gene>
    <name evidence="10" type="ORF">RZO55_25085</name>
</gene>
<dbReference type="Pfam" id="PF00005">
    <property type="entry name" value="ABC_tran"/>
    <property type="match status" value="1"/>
</dbReference>
<keyword evidence="4 10" id="KW-0067">ATP-binding</keyword>
<evidence type="ECO:0000259" key="9">
    <source>
        <dbReference type="PROSITE" id="PS50929"/>
    </source>
</evidence>
<dbReference type="Proteomes" id="UP001276854">
    <property type="component" value="Unassembled WGS sequence"/>
</dbReference>